<dbReference type="Pfam" id="PF00024">
    <property type="entry name" value="PAN_1"/>
    <property type="match status" value="1"/>
</dbReference>
<evidence type="ECO:0000256" key="2">
    <source>
        <dbReference type="ARBA" id="ARBA00023157"/>
    </source>
</evidence>
<proteinExistence type="predicted"/>
<dbReference type="AlphaFoldDB" id="A0A915JW42"/>
<dbReference type="CDD" id="cd01100">
    <property type="entry name" value="APPLE_Factor_XI_like"/>
    <property type="match status" value="1"/>
</dbReference>
<feature type="signal peptide" evidence="3">
    <location>
        <begin position="1"/>
        <end position="21"/>
    </location>
</feature>
<reference evidence="6" key="1">
    <citation type="submission" date="2022-11" db="UniProtKB">
        <authorList>
            <consortium name="WormBaseParasite"/>
        </authorList>
    </citation>
    <scope>IDENTIFICATION</scope>
</reference>
<evidence type="ECO:0000259" key="4">
    <source>
        <dbReference type="SMART" id="SM00223"/>
    </source>
</evidence>
<dbReference type="SUPFAM" id="SSF57414">
    <property type="entry name" value="Hairpin loop containing domain-like"/>
    <property type="match status" value="1"/>
</dbReference>
<keyword evidence="3" id="KW-0732">Signal</keyword>
<keyword evidence="1" id="KW-0677">Repeat</keyword>
<dbReference type="Gene3D" id="3.50.4.10">
    <property type="entry name" value="Hepatocyte Growth Factor"/>
    <property type="match status" value="1"/>
</dbReference>
<protein>
    <submittedName>
        <fullName evidence="6">Apple domain-containing protein</fullName>
    </submittedName>
</protein>
<feature type="chain" id="PRO_5037732896" evidence="3">
    <location>
        <begin position="22"/>
        <end position="153"/>
    </location>
</feature>
<evidence type="ECO:0000313" key="6">
    <source>
        <dbReference type="WBParaSite" id="nRc.2.0.1.t30640-RA"/>
    </source>
</evidence>
<keyword evidence="2" id="KW-1015">Disulfide bond</keyword>
<keyword evidence="5" id="KW-1185">Reference proteome</keyword>
<dbReference type="InterPro" id="IPR000177">
    <property type="entry name" value="Apple"/>
</dbReference>
<dbReference type="GO" id="GO:0006508">
    <property type="term" value="P:proteolysis"/>
    <property type="evidence" value="ECO:0007669"/>
    <property type="project" value="InterPro"/>
</dbReference>
<evidence type="ECO:0000256" key="1">
    <source>
        <dbReference type="ARBA" id="ARBA00022737"/>
    </source>
</evidence>
<name>A0A915JW42_ROMCU</name>
<evidence type="ECO:0000313" key="5">
    <source>
        <dbReference type="Proteomes" id="UP000887565"/>
    </source>
</evidence>
<dbReference type="InterPro" id="IPR003609">
    <property type="entry name" value="Pan_app"/>
</dbReference>
<feature type="domain" description="Apple" evidence="4">
    <location>
        <begin position="74"/>
        <end position="142"/>
    </location>
</feature>
<accession>A0A915JW42</accession>
<organism evidence="5 6">
    <name type="scientific">Romanomermis culicivorax</name>
    <name type="common">Nematode worm</name>
    <dbReference type="NCBI Taxonomy" id="13658"/>
    <lineage>
        <taxon>Eukaryota</taxon>
        <taxon>Metazoa</taxon>
        <taxon>Ecdysozoa</taxon>
        <taxon>Nematoda</taxon>
        <taxon>Enoplea</taxon>
        <taxon>Dorylaimia</taxon>
        <taxon>Mermithida</taxon>
        <taxon>Mermithoidea</taxon>
        <taxon>Mermithidae</taxon>
        <taxon>Romanomermis</taxon>
    </lineage>
</organism>
<dbReference type="Proteomes" id="UP000887565">
    <property type="component" value="Unplaced"/>
</dbReference>
<dbReference type="SMART" id="SM00223">
    <property type="entry name" value="APPLE"/>
    <property type="match status" value="1"/>
</dbReference>
<dbReference type="WBParaSite" id="nRc.2.0.1.t30640-RA">
    <property type="protein sequence ID" value="nRc.2.0.1.t30640-RA"/>
    <property type="gene ID" value="nRc.2.0.1.g30640"/>
</dbReference>
<dbReference type="GO" id="GO:0005576">
    <property type="term" value="C:extracellular region"/>
    <property type="evidence" value="ECO:0007669"/>
    <property type="project" value="InterPro"/>
</dbReference>
<sequence length="153" mass="17536">MHSNLPLILLIFLSSGYNIDATPCLINKPGWDIQYVHLKYTGLITVIVTMDDQCLLSIKLKQNGNLLNFTSDSMIDHCNYQGYDIKNKWANSATVCMQMCDKHVNCTHFTWVFTQKRCYMKNAPSKENMLQSKKYTVDASSCGFMENRVHHGT</sequence>
<evidence type="ECO:0000256" key="3">
    <source>
        <dbReference type="SAM" id="SignalP"/>
    </source>
</evidence>